<evidence type="ECO:0000313" key="6">
    <source>
        <dbReference type="EMBL" id="EAR15522.1"/>
    </source>
</evidence>
<dbReference type="SUPFAM" id="SSF53383">
    <property type="entry name" value="PLP-dependent transferases"/>
    <property type="match status" value="1"/>
</dbReference>
<accession>A4CKX3</accession>
<evidence type="ECO:0000256" key="3">
    <source>
        <dbReference type="ARBA" id="ARBA00022679"/>
    </source>
</evidence>
<dbReference type="InterPro" id="IPR004839">
    <property type="entry name" value="Aminotransferase_I/II_large"/>
</dbReference>
<reference evidence="6 7" key="1">
    <citation type="journal article" date="2009" name="J. Bacteriol.">
        <title>Complete genome sequence of Robiginitalea biformata HTCC2501.</title>
        <authorList>
            <person name="Oh H.M."/>
            <person name="Giovannoni S.J."/>
            <person name="Lee K."/>
            <person name="Ferriera S."/>
            <person name="Johnson J."/>
            <person name="Cho J.C."/>
        </authorList>
    </citation>
    <scope>NUCLEOTIDE SEQUENCE [LARGE SCALE GENOMIC DNA]</scope>
    <source>
        <strain evidence="7">ATCC BAA-864 / HTCC2501 / KCTC 12146</strain>
    </source>
</reference>
<evidence type="ECO:0000256" key="2">
    <source>
        <dbReference type="ARBA" id="ARBA00022576"/>
    </source>
</evidence>
<dbReference type="EMBL" id="CP001712">
    <property type="protein sequence ID" value="EAR15522.1"/>
    <property type="molecule type" value="Genomic_DNA"/>
</dbReference>
<evidence type="ECO:0000256" key="4">
    <source>
        <dbReference type="ARBA" id="ARBA00022898"/>
    </source>
</evidence>
<dbReference type="Gene3D" id="3.90.1150.10">
    <property type="entry name" value="Aspartate Aminotransferase, domain 1"/>
    <property type="match status" value="1"/>
</dbReference>
<name>A4CKX3_ROBBH</name>
<dbReference type="PANTHER" id="PTHR43643:SF3">
    <property type="entry name" value="HISTIDINOL-PHOSPHATE AMINOTRANSFERASE"/>
    <property type="match status" value="1"/>
</dbReference>
<dbReference type="eggNOG" id="COG0079">
    <property type="taxonomic scope" value="Bacteria"/>
</dbReference>
<evidence type="ECO:0000259" key="5">
    <source>
        <dbReference type="Pfam" id="PF00155"/>
    </source>
</evidence>
<evidence type="ECO:0000256" key="1">
    <source>
        <dbReference type="ARBA" id="ARBA00007970"/>
    </source>
</evidence>
<proteinExistence type="inferred from homology"/>
<organism evidence="6 7">
    <name type="scientific">Robiginitalea biformata (strain ATCC BAA-864 / DSM 15991 / KCTC 12146 / HTCC2501)</name>
    <dbReference type="NCBI Taxonomy" id="313596"/>
    <lineage>
        <taxon>Bacteria</taxon>
        <taxon>Pseudomonadati</taxon>
        <taxon>Bacteroidota</taxon>
        <taxon>Flavobacteriia</taxon>
        <taxon>Flavobacteriales</taxon>
        <taxon>Flavobacteriaceae</taxon>
        <taxon>Robiginitalea</taxon>
    </lineage>
</organism>
<sequence>MALGGGFALLGGAPQLVHGASRTENPAISARGPIRLSSNENPLGPSERVRRALSERMDLGCRYPYSYMGPLVSAIAAREEVPESCVVLTGGSTEGLKAAGLVYGLNNGEIIAADPTFQALLRYAELFGAYVHRVPLDDKLVHDLDAMERRVTSKTRLIFLCNPNNPSGTILDGNTLRDFCTSVDSRAVVFSDEAYFDYITEPDYPSMVELVREGRNVIVSRTFSKVYGLAGFRIGYLVARPDIASRLREALMAHTGTPALIAAEAALGDDDFYKESLKQNEMAKKSIYATLEDLGLPAVKSHTNFVFFKSGMDIRTLQSRMESEGVLIGRPFPPLYDWARISTGRMEEVAAFGNALKKVIG</sequence>
<dbReference type="InterPro" id="IPR050106">
    <property type="entry name" value="HistidinolP_aminotransfase"/>
</dbReference>
<evidence type="ECO:0000313" key="7">
    <source>
        <dbReference type="Proteomes" id="UP000009049"/>
    </source>
</evidence>
<keyword evidence="3 6" id="KW-0808">Transferase</keyword>
<dbReference type="InterPro" id="IPR015424">
    <property type="entry name" value="PyrdxlP-dep_Trfase"/>
</dbReference>
<dbReference type="GO" id="GO:0008483">
    <property type="term" value="F:transaminase activity"/>
    <property type="evidence" value="ECO:0007669"/>
    <property type="project" value="UniProtKB-KW"/>
</dbReference>
<gene>
    <name evidence="6" type="ordered locus">RB2501_14379</name>
</gene>
<comment type="similarity">
    <text evidence="1">Belongs to the class-II pyridoxal-phosphate-dependent aminotransferase family. Histidinol-phosphate aminotransferase subfamily.</text>
</comment>
<dbReference type="CDD" id="cd00609">
    <property type="entry name" value="AAT_like"/>
    <property type="match status" value="1"/>
</dbReference>
<feature type="domain" description="Aminotransferase class I/classII large" evidence="5">
    <location>
        <begin position="34"/>
        <end position="349"/>
    </location>
</feature>
<dbReference type="Pfam" id="PF00155">
    <property type="entry name" value="Aminotran_1_2"/>
    <property type="match status" value="1"/>
</dbReference>
<protein>
    <submittedName>
        <fullName evidence="6">Histidinol-phosphate aminotransferase</fullName>
    </submittedName>
</protein>
<keyword evidence="2 6" id="KW-0032">Aminotransferase</keyword>
<dbReference type="GO" id="GO:0030170">
    <property type="term" value="F:pyridoxal phosphate binding"/>
    <property type="evidence" value="ECO:0007669"/>
    <property type="project" value="InterPro"/>
</dbReference>
<dbReference type="InterPro" id="IPR015422">
    <property type="entry name" value="PyrdxlP-dep_Trfase_small"/>
</dbReference>
<keyword evidence="4" id="KW-0663">Pyridoxal phosphate</keyword>
<dbReference type="InterPro" id="IPR015421">
    <property type="entry name" value="PyrdxlP-dep_Trfase_major"/>
</dbReference>
<dbReference type="STRING" id="313596.RB2501_14379"/>
<dbReference type="Gene3D" id="3.40.640.10">
    <property type="entry name" value="Type I PLP-dependent aspartate aminotransferase-like (Major domain)"/>
    <property type="match status" value="1"/>
</dbReference>
<dbReference type="KEGG" id="rbi:RB2501_14379"/>
<dbReference type="HOGENOM" id="CLU_017584_3_3_10"/>
<dbReference type="Proteomes" id="UP000009049">
    <property type="component" value="Chromosome"/>
</dbReference>
<keyword evidence="7" id="KW-1185">Reference proteome</keyword>
<dbReference type="PANTHER" id="PTHR43643">
    <property type="entry name" value="HISTIDINOL-PHOSPHATE AMINOTRANSFERASE 2"/>
    <property type="match status" value="1"/>
</dbReference>
<dbReference type="AlphaFoldDB" id="A4CKX3"/>